<proteinExistence type="predicted"/>
<dbReference type="Proteomes" id="UP000327167">
    <property type="component" value="Unassembled WGS sequence"/>
</dbReference>
<accession>A0A5E6RZ49</accession>
<dbReference type="InterPro" id="IPR046673">
    <property type="entry name" value="ToxA_N"/>
</dbReference>
<evidence type="ECO:0000313" key="3">
    <source>
        <dbReference type="Proteomes" id="UP000327167"/>
    </source>
</evidence>
<organism evidence="2 3">
    <name type="scientific">Pseudomonas fluorescens</name>
    <dbReference type="NCBI Taxonomy" id="294"/>
    <lineage>
        <taxon>Bacteria</taxon>
        <taxon>Pseudomonadati</taxon>
        <taxon>Pseudomonadota</taxon>
        <taxon>Gammaproteobacteria</taxon>
        <taxon>Pseudomonadales</taxon>
        <taxon>Pseudomonadaceae</taxon>
        <taxon>Pseudomonas</taxon>
    </lineage>
</organism>
<reference evidence="2 3" key="1">
    <citation type="submission" date="2019-09" db="EMBL/GenBank/DDBJ databases">
        <authorList>
            <person name="Chandra G."/>
            <person name="Truman W A."/>
        </authorList>
    </citation>
    <scope>NUCLEOTIDE SEQUENCE [LARGE SCALE GENOMIC DNA]</scope>
    <source>
        <strain evidence="2">PS655</strain>
    </source>
</reference>
<gene>
    <name evidence="2" type="ORF">PS655_01851</name>
</gene>
<dbReference type="AlphaFoldDB" id="A0A5E6RZ49"/>
<protein>
    <recommendedName>
        <fullName evidence="1">Dermonecrotic toxin N-terminal domain-containing protein</fullName>
    </recommendedName>
</protein>
<evidence type="ECO:0000259" key="1">
    <source>
        <dbReference type="Pfam" id="PF20178"/>
    </source>
</evidence>
<dbReference type="RefSeq" id="WP_150650116.1">
    <property type="nucleotide sequence ID" value="NZ_CABVHJ010000005.1"/>
</dbReference>
<feature type="domain" description="Dermonecrotic toxin N-terminal" evidence="1">
    <location>
        <begin position="397"/>
        <end position="610"/>
    </location>
</feature>
<dbReference type="EMBL" id="CABVHJ010000005">
    <property type="protein sequence ID" value="VVM71873.1"/>
    <property type="molecule type" value="Genomic_DNA"/>
</dbReference>
<dbReference type="Pfam" id="PF20178">
    <property type="entry name" value="ToxA_N"/>
    <property type="match status" value="1"/>
</dbReference>
<sequence>MVKLFKSLMRGSVGEQVSWAEEWGKADQAKVGLFKIIGAMPSVLDILRNMLESELKRLGKTVDIDKVYINTDPAFPANENRPSGTLWDVTVHCLNNNVSPTYIAGGDGIFFLPGTFSEQFKVNVLNTHIVEDLIAAVAAGLGKTLRTEIAKFWAAPAKLIRPNTAPLSNKQAFIEAYAEVTSAELSLSVMANNFDAVLGERFARLLDADTGRAAFEVNLQPSQDYLLSRQPCFVLDNAERQNAEMPLVNESTSYLMHTPECGFEFFEKNTELHSKLQQRLSLGSHQIRYLKATQSSHAFCVETHLKGQLESVSSLLGGREQLESPLTSVLQENQGLHVLRYGINTRFYLLWAALKRTDWPLWLHAAGSDIQQRYKELEESRDEYQAAYSTVFDAYFSFKDYVVRTFAEWADRTLGEHLDPETISVHSSYTLQIAGRTVEQEDTRTLTEFLVFGLHDNGYKATLTIIGAPEGSRLTSMALEQWLENRNLRLAFTGGLASSPSVDYQEAYRNYLFSQIEFAVFVARHSGKLDSTDANIIARAMANDPTVTFQGLKISYQLPALKDVLMISAREYVPTLMLVKTPVGQFELIKFSDVRAALRWLATALSSDREYAARMIHPDYLYESGKLLGSVRTQLEYRYELDSRPVNLGLNPAVPLADYVNIAYRAEVALHKAIAPVGYRALGVEGRKRYSRLTTELKALCTVDGRDNGFPTFEQFTYDAVKVQIEDILRQRGSNVSVNPDHIIVQTEDFRKSVTDVLLEGLAFEAVHPAYETKFSPKYYLVNGHRSVEKLDIRDLSSLSKTFRPGDRYAAMLKAQYQNKAHPDYAFKRAVHARRIRCEMYCSAFADYTNGRLTTESFTAIQRIIDNLKESGGYQSVVDSVTEGDVGLYKFNIGKLLLTADRDRSVGGVYIFRLKLSSGFVDLLYTPDAPDLVSFRPIAEFIPSIRFRFGPFRSYYSERILLVDQKAINDYFDNLVATVDVKPAIRTQQRSLLSDLFTFHDERVRRVLSDIDERTTSLNEIIAGLVYDNLLKAANIVSLLVPPVGTVVVAVQMMKSIYDASQSDRRGDYSAALGHVRDVLTGLLTLGQAAAAHAPAKELTRAQRSFLSLFEDARTVAELVTYYTGHEDPKDELIGFFNSLMEDADSALSKTTVR</sequence>
<name>A0A5E6RZ49_PSEFL</name>
<evidence type="ECO:0000313" key="2">
    <source>
        <dbReference type="EMBL" id="VVM71873.1"/>
    </source>
</evidence>